<evidence type="ECO:0000313" key="11">
    <source>
        <dbReference type="Proteomes" id="UP001056766"/>
    </source>
</evidence>
<dbReference type="InterPro" id="IPR006097">
    <property type="entry name" value="Glu/Leu/Phe/Val/Trp_DH_dimer"/>
</dbReference>
<dbReference type="GO" id="GO:0004352">
    <property type="term" value="F:glutamate dehydrogenase (NAD+) activity"/>
    <property type="evidence" value="ECO:0007669"/>
    <property type="project" value="TreeGrafter"/>
</dbReference>
<keyword evidence="11" id="KW-1185">Reference proteome</keyword>
<dbReference type="RefSeq" id="WP_250867458.1">
    <property type="nucleotide sequence ID" value="NZ_JAGSOI010000008.1"/>
</dbReference>
<reference evidence="10" key="2">
    <citation type="submission" date="2021-04" db="EMBL/GenBank/DDBJ databases">
        <authorList>
            <person name="Dong X."/>
        </authorList>
    </citation>
    <scope>NUCLEOTIDE SEQUENCE</scope>
    <source>
        <strain evidence="10">LLY</strain>
    </source>
</reference>
<evidence type="ECO:0000256" key="8">
    <source>
        <dbReference type="RuleBase" id="RU004417"/>
    </source>
</evidence>
<dbReference type="PANTHER" id="PTHR11606">
    <property type="entry name" value="GLUTAMATE DEHYDROGENASE"/>
    <property type="match status" value="1"/>
</dbReference>
<dbReference type="PROSITE" id="PS50206">
    <property type="entry name" value="RHODANESE_3"/>
    <property type="match status" value="1"/>
</dbReference>
<evidence type="ECO:0000256" key="7">
    <source>
        <dbReference type="PIRSR" id="PIRSR000185-3"/>
    </source>
</evidence>
<evidence type="ECO:0000259" key="9">
    <source>
        <dbReference type="PROSITE" id="PS50206"/>
    </source>
</evidence>
<dbReference type="InterPro" id="IPR036291">
    <property type="entry name" value="NAD(P)-bd_dom_sf"/>
</dbReference>
<evidence type="ECO:0000256" key="4">
    <source>
        <dbReference type="PIRNR" id="PIRNR000185"/>
    </source>
</evidence>
<reference evidence="10" key="1">
    <citation type="journal article" date="2021" name="mSystems">
        <title>Bacteria and Archaea Synergistically Convert Glycine Betaine to Biogenic Methane in the Formosa Cold Seep of the South China Sea.</title>
        <authorList>
            <person name="Li L."/>
            <person name="Zhang W."/>
            <person name="Zhang S."/>
            <person name="Song L."/>
            <person name="Sun Q."/>
            <person name="Zhang H."/>
            <person name="Xiang H."/>
            <person name="Dong X."/>
        </authorList>
    </citation>
    <scope>NUCLEOTIDE SEQUENCE</scope>
    <source>
        <strain evidence="10">LLY</strain>
    </source>
</reference>
<dbReference type="SUPFAM" id="SSF53223">
    <property type="entry name" value="Aminoacid dehydrogenase-like, N-terminal domain"/>
    <property type="match status" value="1"/>
</dbReference>
<dbReference type="CDD" id="cd01076">
    <property type="entry name" value="NAD_bind_1_Glu_DH"/>
    <property type="match status" value="1"/>
</dbReference>
<name>A0A9E4ZCW0_9EURY</name>
<gene>
    <name evidence="10" type="ORF">KDK67_03540</name>
</gene>
<dbReference type="AlphaFoldDB" id="A0A9E4ZCW0"/>
<dbReference type="InterPro" id="IPR006096">
    <property type="entry name" value="Glu/Leu/Phe/Val/Trp_DH_C"/>
</dbReference>
<dbReference type="InterPro" id="IPR006095">
    <property type="entry name" value="Glu/Leu/Phe/Val/Trp_DH"/>
</dbReference>
<dbReference type="PRINTS" id="PR00082">
    <property type="entry name" value="GLFDHDRGNASE"/>
</dbReference>
<dbReference type="SUPFAM" id="SSF51735">
    <property type="entry name" value="NAD(P)-binding Rossmann-fold domains"/>
    <property type="match status" value="1"/>
</dbReference>
<sequence length="424" mass="47322">MPNNKLERIHSDSASTCKLCQMEMDSIHERLDMKMEEIDILDTPRRSFSVHFPVRMDSGKTKMFIGHRVQYNDARGPTKGGIRYHPELTVEYLQNLAFLMAIKCALVEIPFGGAKGGIVVNTKELSRGELERVTRAYIREMSDYIGPFKDIPAPDVYTDEQVMVWIMDEFERIKGEHVPSIVTGKPLALGGSKVRKYSTALGGVYILEAALNELGITGSDIKIAVQGFGNVGKNAARILHEKGYKVCAVSDSTSGILNEKGLDIPAVIEHKSRTGHLMDFPDAKEITNKELITSDCTVLIPAALSDQIDLENANNVKAQIILELANAPTSSEASQILLGRSVLVIPDILANAGGVVVSYFEWIQNLNQDYWEEEKILEKLRKKMMTAFETVYPIYCEEKCSMRRAALQLSIERILEAERLRGNL</sequence>
<feature type="site" description="Important for catalysis" evidence="7">
    <location>
        <position position="155"/>
    </location>
</feature>
<comment type="similarity">
    <text evidence="1 4 8">Belongs to the Glu/Leu/Phe/Val dehydrogenases family.</text>
</comment>
<feature type="binding site" evidence="6">
    <location>
        <position position="199"/>
    </location>
    <ligand>
        <name>NAD(+)</name>
        <dbReference type="ChEBI" id="CHEBI:57540"/>
    </ligand>
</feature>
<dbReference type="EMBL" id="JAGSOI010000008">
    <property type="protein sequence ID" value="MCM1986091.1"/>
    <property type="molecule type" value="Genomic_DNA"/>
</dbReference>
<feature type="binding site" evidence="6">
    <location>
        <position position="230"/>
    </location>
    <ligand>
        <name>NAD(+)</name>
        <dbReference type="ChEBI" id="CHEBI:57540"/>
    </ligand>
</feature>
<evidence type="ECO:0000256" key="3">
    <source>
        <dbReference type="ARBA" id="ARBA00023002"/>
    </source>
</evidence>
<accession>A0A9E4ZCW0</accession>
<evidence type="ECO:0000256" key="2">
    <source>
        <dbReference type="ARBA" id="ARBA00011643"/>
    </source>
</evidence>
<dbReference type="InterPro" id="IPR001763">
    <property type="entry name" value="Rhodanese-like_dom"/>
</dbReference>
<evidence type="ECO:0000256" key="6">
    <source>
        <dbReference type="PIRSR" id="PIRSR000185-2"/>
    </source>
</evidence>
<comment type="subunit">
    <text evidence="2">Homohexamer.</text>
</comment>
<evidence type="ECO:0000256" key="5">
    <source>
        <dbReference type="PIRSR" id="PIRSR000185-1"/>
    </source>
</evidence>
<dbReference type="GO" id="GO:0006538">
    <property type="term" value="P:L-glutamate catabolic process"/>
    <property type="evidence" value="ECO:0007669"/>
    <property type="project" value="TreeGrafter"/>
</dbReference>
<dbReference type="SMART" id="SM00839">
    <property type="entry name" value="ELFV_dehydrog"/>
    <property type="match status" value="1"/>
</dbReference>
<dbReference type="Gene3D" id="3.40.50.720">
    <property type="entry name" value="NAD(P)-binding Rossmann-like Domain"/>
    <property type="match status" value="1"/>
</dbReference>
<dbReference type="Proteomes" id="UP001056766">
    <property type="component" value="Unassembled WGS sequence"/>
</dbReference>
<dbReference type="Gene3D" id="3.40.50.10860">
    <property type="entry name" value="Leucine Dehydrogenase, chain A, domain 1"/>
    <property type="match status" value="1"/>
</dbReference>
<feature type="binding site" evidence="6">
    <location>
        <position position="79"/>
    </location>
    <ligand>
        <name>substrate</name>
    </ligand>
</feature>
<protein>
    <recommendedName>
        <fullName evidence="4">Glutamate dehydrogenase</fullName>
    </recommendedName>
</protein>
<dbReference type="GO" id="GO:0000166">
    <property type="term" value="F:nucleotide binding"/>
    <property type="evidence" value="ECO:0007669"/>
    <property type="project" value="UniProtKB-KW"/>
</dbReference>
<evidence type="ECO:0000313" key="10">
    <source>
        <dbReference type="EMBL" id="MCM1986091.1"/>
    </source>
</evidence>
<keyword evidence="3 4" id="KW-0560">Oxidoreductase</keyword>
<dbReference type="InterPro" id="IPR033922">
    <property type="entry name" value="NAD_bind_Glu_DH"/>
</dbReference>
<feature type="active site" description="Proton donor" evidence="5">
    <location>
        <position position="115"/>
    </location>
</feature>
<keyword evidence="6" id="KW-0547">Nucleotide-binding</keyword>
<feature type="domain" description="Rhodanese" evidence="9">
    <location>
        <begin position="207"/>
        <end position="265"/>
    </location>
</feature>
<feature type="binding site" evidence="6">
    <location>
        <position position="358"/>
    </location>
    <ligand>
        <name>substrate</name>
    </ligand>
</feature>
<organism evidence="10 11">
    <name type="scientific">Methanococcoides seepicolus</name>
    <dbReference type="NCBI Taxonomy" id="2828780"/>
    <lineage>
        <taxon>Archaea</taxon>
        <taxon>Methanobacteriati</taxon>
        <taxon>Methanobacteriota</taxon>
        <taxon>Stenosarchaea group</taxon>
        <taxon>Methanomicrobia</taxon>
        <taxon>Methanosarcinales</taxon>
        <taxon>Methanosarcinaceae</taxon>
        <taxon>Methanococcoides</taxon>
    </lineage>
</organism>
<comment type="caution">
    <text evidence="10">The sequence shown here is derived from an EMBL/GenBank/DDBJ whole genome shotgun (WGS) entry which is preliminary data.</text>
</comment>
<dbReference type="InterPro" id="IPR046346">
    <property type="entry name" value="Aminoacid_DH-like_N_sf"/>
</dbReference>
<dbReference type="PIRSF" id="PIRSF000185">
    <property type="entry name" value="Glu_DH"/>
    <property type="match status" value="1"/>
</dbReference>
<dbReference type="PANTHER" id="PTHR11606:SF13">
    <property type="entry name" value="GLUTAMATE DEHYDROGENASE 1, MITOCHONDRIAL"/>
    <property type="match status" value="1"/>
</dbReference>
<proteinExistence type="inferred from homology"/>
<keyword evidence="6" id="KW-0520">NAD</keyword>
<dbReference type="Pfam" id="PF02812">
    <property type="entry name" value="ELFV_dehydrog_N"/>
    <property type="match status" value="1"/>
</dbReference>
<feature type="binding site" evidence="6">
    <location>
        <position position="103"/>
    </location>
    <ligand>
        <name>substrate</name>
    </ligand>
</feature>
<dbReference type="InterPro" id="IPR014362">
    <property type="entry name" value="Glu_DH"/>
</dbReference>
<dbReference type="Pfam" id="PF00208">
    <property type="entry name" value="ELFV_dehydrog"/>
    <property type="match status" value="1"/>
</dbReference>
<evidence type="ECO:0000256" key="1">
    <source>
        <dbReference type="ARBA" id="ARBA00006382"/>
    </source>
</evidence>